<dbReference type="EMBL" id="JACSQL010000032">
    <property type="protein sequence ID" value="MBD7971374.1"/>
    <property type="molecule type" value="Genomic_DNA"/>
</dbReference>
<accession>A0ABR8T6Y4</accession>
<feature type="non-terminal residue" evidence="1">
    <location>
        <position position="48"/>
    </location>
</feature>
<protein>
    <submittedName>
        <fullName evidence="1">Uncharacterized protein</fullName>
    </submittedName>
</protein>
<proteinExistence type="predicted"/>
<evidence type="ECO:0000313" key="1">
    <source>
        <dbReference type="EMBL" id="MBD7971374.1"/>
    </source>
</evidence>
<gene>
    <name evidence="1" type="ORF">H9647_25265</name>
</gene>
<name>A0ABR8T6Y4_9BACL</name>
<evidence type="ECO:0000313" key="2">
    <source>
        <dbReference type="Proteomes" id="UP000608071"/>
    </source>
</evidence>
<sequence>MVVSGSVLSFRKVLIVLLIFTVLFYTTVIPQPKAQANPAVALALGAEI</sequence>
<keyword evidence="2" id="KW-1185">Reference proteome</keyword>
<organism evidence="1 2">
    <name type="scientific">Paenibacillus gallinarum</name>
    <dbReference type="NCBI Taxonomy" id="2762232"/>
    <lineage>
        <taxon>Bacteria</taxon>
        <taxon>Bacillati</taxon>
        <taxon>Bacillota</taxon>
        <taxon>Bacilli</taxon>
        <taxon>Bacillales</taxon>
        <taxon>Paenibacillaceae</taxon>
        <taxon>Paenibacillus</taxon>
    </lineage>
</organism>
<reference evidence="1 2" key="1">
    <citation type="submission" date="2020-08" db="EMBL/GenBank/DDBJ databases">
        <title>A Genomic Blueprint of the Chicken Gut Microbiome.</title>
        <authorList>
            <person name="Gilroy R."/>
            <person name="Ravi A."/>
            <person name="Getino M."/>
            <person name="Pursley I."/>
            <person name="Horton D.L."/>
            <person name="Alikhan N.-F."/>
            <person name="Baker D."/>
            <person name="Gharbi K."/>
            <person name="Hall N."/>
            <person name="Watson M."/>
            <person name="Adriaenssens E.M."/>
            <person name="Foster-Nyarko E."/>
            <person name="Jarju S."/>
            <person name="Secka A."/>
            <person name="Antonio M."/>
            <person name="Oren A."/>
            <person name="Chaudhuri R."/>
            <person name="La Ragione R.M."/>
            <person name="Hildebrand F."/>
            <person name="Pallen M.J."/>
        </authorList>
    </citation>
    <scope>NUCLEOTIDE SEQUENCE [LARGE SCALE GENOMIC DNA]</scope>
    <source>
        <strain evidence="1 2">Sa2BVA9</strain>
    </source>
</reference>
<dbReference type="Proteomes" id="UP000608071">
    <property type="component" value="Unassembled WGS sequence"/>
</dbReference>
<comment type="caution">
    <text evidence="1">The sequence shown here is derived from an EMBL/GenBank/DDBJ whole genome shotgun (WGS) entry which is preliminary data.</text>
</comment>